<dbReference type="EMBL" id="LN835307">
    <property type="protein sequence ID" value="CRH01643.1"/>
    <property type="molecule type" value="Genomic_DNA"/>
</dbReference>
<proteinExistence type="predicted"/>
<gene>
    <name evidence="2" type="ORF">PRELSG_1253000</name>
</gene>
<dbReference type="Proteomes" id="UP000220158">
    <property type="component" value="Chromosome 12"/>
</dbReference>
<feature type="compositionally biased region" description="Low complexity" evidence="1">
    <location>
        <begin position="828"/>
        <end position="858"/>
    </location>
</feature>
<evidence type="ECO:0000313" key="3">
    <source>
        <dbReference type="Proteomes" id="UP000220158"/>
    </source>
</evidence>
<keyword evidence="3" id="KW-1185">Reference proteome</keyword>
<feature type="compositionally biased region" description="Low complexity" evidence="1">
    <location>
        <begin position="623"/>
        <end position="645"/>
    </location>
</feature>
<dbReference type="VEuPathDB" id="PlasmoDB:PRELSG_1253000"/>
<dbReference type="OrthoDB" id="372210at2759"/>
<evidence type="ECO:0000313" key="2">
    <source>
        <dbReference type="EMBL" id="CRH01643.1"/>
    </source>
</evidence>
<evidence type="ECO:0000256" key="1">
    <source>
        <dbReference type="SAM" id="MobiDB-lite"/>
    </source>
</evidence>
<reference evidence="2 3" key="1">
    <citation type="submission" date="2015-04" db="EMBL/GenBank/DDBJ databases">
        <authorList>
            <consortium name="Pathogen Informatics"/>
        </authorList>
    </citation>
    <scope>NUCLEOTIDE SEQUENCE [LARGE SCALE GENOMIC DNA]</scope>
    <source>
        <strain evidence="2 3">SGS1</strain>
    </source>
</reference>
<dbReference type="RefSeq" id="XP_028534642.1">
    <property type="nucleotide sequence ID" value="XM_028678343.1"/>
</dbReference>
<feature type="compositionally biased region" description="Polar residues" evidence="1">
    <location>
        <begin position="912"/>
        <end position="928"/>
    </location>
</feature>
<feature type="region of interest" description="Disordered" evidence="1">
    <location>
        <begin position="912"/>
        <end position="937"/>
    </location>
</feature>
<feature type="region of interest" description="Disordered" evidence="1">
    <location>
        <begin position="826"/>
        <end position="863"/>
    </location>
</feature>
<protein>
    <submittedName>
        <fullName evidence="2">Uncharacterized protein</fullName>
    </submittedName>
</protein>
<organism evidence="2 3">
    <name type="scientific">Plasmodium relictum</name>
    <dbReference type="NCBI Taxonomy" id="85471"/>
    <lineage>
        <taxon>Eukaryota</taxon>
        <taxon>Sar</taxon>
        <taxon>Alveolata</taxon>
        <taxon>Apicomplexa</taxon>
        <taxon>Aconoidasida</taxon>
        <taxon>Haemosporida</taxon>
        <taxon>Plasmodiidae</taxon>
        <taxon>Plasmodium</taxon>
        <taxon>Plasmodium (Haemamoeba)</taxon>
    </lineage>
</organism>
<dbReference type="KEGG" id="prel:PRELSG_1253000"/>
<name>A0A1J1HDI1_PLARL</name>
<feature type="compositionally biased region" description="Polar residues" evidence="1">
    <location>
        <begin position="1283"/>
        <end position="1292"/>
    </location>
</feature>
<sequence>MTTNRSEYINKKYDEIYNFNTINEDKNIKLQNIKKNFVCVNISNKKYIYLYENNEKIINSNSEKISKKTICESKTDKSIENYYKKKFFKNTFLKYNSMKIKKNSKISNYLIRQENNLSLKNKVSNVKICGKYNNYNYNYEMYLRINKIRKKLNHSKHMKLFSKYNKNDKKNIDKILKKLKDGKKKNKKNIRNKAKFPQKNPLIKYKCNERNINKNKYDICNIEKELSIVNNDKNNLNKPIRITNKSSNKNFRKIILDLNCKDMKKSFFLDENICFLRCQIKKKIKKLKELLLKKNIEYYINRKHDEFDKYSCNIIKDIRNNNEIYIKNEGENKKKSDLNIIFKRKIKNCINNYLNMKLLKKKNVKNYKSKKKKKKKYNNNFIIHIIFDSIHTNSINYYSYVKNYVRKFFHYYFHILYKKVLNYYTSIYSKEYLNYISDKKKNYYDNSINDSEYYHHNFINCNNINIDMIYNGISEQTEKKCFILNNKSNIEEKIHFGDAQFCLLSEIDKNKNKNNIYSHNSIKNKEIINIINIYNKRFADQYINNHYFNCKGKEVINVNENANKIDSFNYNNANDIDNNISFNNKNTNDMNNNKDDNNNDNNNKDDNNNNKDDNNNNNKDDNNNNISNIRNDNKNGVNNKNNNDFIKNNINDHNLISDINTNNHAYENNIIIYDEESNIRGNDNIIKENNNDNDKGTIACNNGNNNISNNNASSSNINNNTNEHENYYKLIKEMEILEKNENMKESSDKKRNKIIDTIINEENKMKLLDVEKLNMKSESLITEKDSSNLKIDKLANDENHILNINQNIIHTSNYINQPLKLPLLPEMSHPNSFSPSHSPRSNNLCSSNKNSTPKNSSNQLNDPDFEEACDIRLMNSLENMKFSQSPPTSSLHASCLHLTDVNELVLSPNQQLYSNSPLKSPNTPLTPTSSNFESNSNEENLEKVNSNYLISSPYRNDIFSEFDMLSSFFESLDDLENKSDCTESSSNENSKYGNNFSLDIYGNKIKKGNIQKDEVIYNFKKDNSKKVFHAWCNKGKHELNYDNKKFNSVMEWINYIEELMSHEEGADKSKDENVNINVTQDFFCDQNNYNNDNSTDINNNNYVKINKDNDNNNDMFMSNNYSSNYDNNISNNDYNNLNMEKNNNENYSEDNINKEKKFNNDDGDHLNENSSEFLHSLNNPSFNNVDIINFESKQNLIPEYNNAEDHVTYSNEINKNEDYFQDLSLNNKNTLNDPCNSFIWNDDMNEKDDYNYDTNFSNINNKDNDFDINAVEQKNDKTEENANDNVTPSNFIEVTDPWKRQ</sequence>
<feature type="compositionally biased region" description="Basic and acidic residues" evidence="1">
    <location>
        <begin position="592"/>
        <end position="622"/>
    </location>
</feature>
<feature type="region of interest" description="Disordered" evidence="1">
    <location>
        <begin position="581"/>
        <end position="645"/>
    </location>
</feature>
<accession>A0A1J1HDI1</accession>
<dbReference type="GeneID" id="39737774"/>
<feature type="compositionally biased region" description="Low complexity" evidence="1">
    <location>
        <begin position="581"/>
        <end position="591"/>
    </location>
</feature>
<feature type="region of interest" description="Disordered" evidence="1">
    <location>
        <begin position="1273"/>
        <end position="1301"/>
    </location>
</feature>